<sequence length="173" mass="18894">MSDGFGVTAWGRDWIRLAQPISITRPNPALPRARTLARNDQVVEVVIAAGSITAAVSGKRTHVVTLSCATWAEPDIKRAEDVLAAVPAGDLPDSVHAECVRGGLVMLEEMTSICDCTQRATPCVHILAVFFEIARRVDEQPLLAFELRGVRGRPDRDPTRILIEHIDPANFYG</sequence>
<keyword evidence="1" id="KW-0479">Metal-binding</keyword>
<protein>
    <recommendedName>
        <fullName evidence="2">SWIM-type domain-containing protein</fullName>
    </recommendedName>
</protein>
<accession>A0ABZ2PIC6</accession>
<dbReference type="InterPro" id="IPR007527">
    <property type="entry name" value="Znf_SWIM"/>
</dbReference>
<evidence type="ECO:0000259" key="2">
    <source>
        <dbReference type="PROSITE" id="PS50966"/>
    </source>
</evidence>
<name>A0ABZ2PIC6_9NOCA</name>
<dbReference type="PROSITE" id="PS50966">
    <property type="entry name" value="ZF_SWIM"/>
    <property type="match status" value="1"/>
</dbReference>
<organism evidence="3 4">
    <name type="scientific">Rhodococcus sovatensis</name>
    <dbReference type="NCBI Taxonomy" id="1805840"/>
    <lineage>
        <taxon>Bacteria</taxon>
        <taxon>Bacillati</taxon>
        <taxon>Actinomycetota</taxon>
        <taxon>Actinomycetes</taxon>
        <taxon>Mycobacteriales</taxon>
        <taxon>Nocardiaceae</taxon>
        <taxon>Rhodococcus</taxon>
    </lineage>
</organism>
<dbReference type="PANTHER" id="PTHR38133:SF1">
    <property type="entry name" value="SLR1429 PROTEIN"/>
    <property type="match status" value="1"/>
</dbReference>
<proteinExistence type="predicted"/>
<gene>
    <name evidence="3" type="ORF">WDS16_22735</name>
</gene>
<feature type="domain" description="SWIM-type" evidence="2">
    <location>
        <begin position="103"/>
        <end position="134"/>
    </location>
</feature>
<dbReference type="PANTHER" id="PTHR38133">
    <property type="entry name" value="SLR1429 PROTEIN"/>
    <property type="match status" value="1"/>
</dbReference>
<evidence type="ECO:0000313" key="3">
    <source>
        <dbReference type="EMBL" id="WXG68000.1"/>
    </source>
</evidence>
<dbReference type="Proteomes" id="UP001432000">
    <property type="component" value="Chromosome"/>
</dbReference>
<keyword evidence="4" id="KW-1185">Reference proteome</keyword>
<dbReference type="EMBL" id="CP147846">
    <property type="protein sequence ID" value="WXG68000.1"/>
    <property type="molecule type" value="Genomic_DNA"/>
</dbReference>
<dbReference type="RefSeq" id="WP_338887925.1">
    <property type="nucleotide sequence ID" value="NZ_CP147846.1"/>
</dbReference>
<keyword evidence="1" id="KW-0863">Zinc-finger</keyword>
<reference evidence="3 4" key="1">
    <citation type="submission" date="2024-03" db="EMBL/GenBank/DDBJ databases">
        <title>Natural products discovery in diverse microorganisms through a two-stage MS feature dereplication strategy.</title>
        <authorList>
            <person name="Zhang R."/>
        </authorList>
    </citation>
    <scope>NUCLEOTIDE SEQUENCE [LARGE SCALE GENOMIC DNA]</scope>
    <source>
        <strain evidence="3 4">18930</strain>
    </source>
</reference>
<keyword evidence="1" id="KW-0862">Zinc</keyword>
<evidence type="ECO:0000313" key="4">
    <source>
        <dbReference type="Proteomes" id="UP001432000"/>
    </source>
</evidence>
<evidence type="ECO:0000256" key="1">
    <source>
        <dbReference type="PROSITE-ProRule" id="PRU00325"/>
    </source>
</evidence>